<organism evidence="1 2">
    <name type="scientific">Coemansia aciculifera</name>
    <dbReference type="NCBI Taxonomy" id="417176"/>
    <lineage>
        <taxon>Eukaryota</taxon>
        <taxon>Fungi</taxon>
        <taxon>Fungi incertae sedis</taxon>
        <taxon>Zoopagomycota</taxon>
        <taxon>Kickxellomycotina</taxon>
        <taxon>Kickxellomycetes</taxon>
        <taxon>Kickxellales</taxon>
        <taxon>Kickxellaceae</taxon>
        <taxon>Coemansia</taxon>
    </lineage>
</organism>
<sequence length="381" mass="42802">MQMGRVEAVHLAPATQELNGALKARSQALSKLEAAFAQVLGNPCRARSYDPILLRRVALSESPGAREIERKLLRKWGKRSKQRPTALLWWPLRRVDAIDYWRGQVAAADRRVAAARAAATSEEEEEAASSTAFITMQRPVDAYVISQLNVYARPSTCKLRMAPEARSIVWQSVGQPASKKLLQHVGGLLMTAALLLLWCVPVVLISTLISLRFLITRVPGLANVVEQNKFVRSLLGYTLPSLILTIFLTVLPRLLWSFVLAGGDRAFAIADKNMWIRHVYFLVIYVVVILGMTGSVWTAVYNMFTDFGGFWDQIVGALPQMATWYCVYVMLYGAGYQVMKLLHLKSVCRFLFHQARAQTPRQFMHAISPVFIDWGTIQPHT</sequence>
<comment type="caution">
    <text evidence="1">The sequence shown here is derived from an EMBL/GenBank/DDBJ whole genome shotgun (WGS) entry which is preliminary data.</text>
</comment>
<proteinExistence type="predicted"/>
<gene>
    <name evidence="1" type="ORF">IWW38_005864</name>
</gene>
<dbReference type="Proteomes" id="UP001139981">
    <property type="component" value="Unassembled WGS sequence"/>
</dbReference>
<accession>A0ACC1LVD0</accession>
<name>A0ACC1LVD0_9FUNG</name>
<keyword evidence="2" id="KW-1185">Reference proteome</keyword>
<protein>
    <submittedName>
        <fullName evidence="1">Uncharacterized protein</fullName>
    </submittedName>
</protein>
<feature type="non-terminal residue" evidence="1">
    <location>
        <position position="381"/>
    </location>
</feature>
<dbReference type="EMBL" id="JANBVB010003012">
    <property type="protein sequence ID" value="KAJ2880993.1"/>
    <property type="molecule type" value="Genomic_DNA"/>
</dbReference>
<evidence type="ECO:0000313" key="1">
    <source>
        <dbReference type="EMBL" id="KAJ2880993.1"/>
    </source>
</evidence>
<evidence type="ECO:0000313" key="2">
    <source>
        <dbReference type="Proteomes" id="UP001139981"/>
    </source>
</evidence>
<reference evidence="1" key="1">
    <citation type="submission" date="2022-07" db="EMBL/GenBank/DDBJ databases">
        <title>Phylogenomic reconstructions and comparative analyses of Kickxellomycotina fungi.</title>
        <authorList>
            <person name="Reynolds N.K."/>
            <person name="Stajich J.E."/>
            <person name="Barry K."/>
            <person name="Grigoriev I.V."/>
            <person name="Crous P."/>
            <person name="Smith M.E."/>
        </authorList>
    </citation>
    <scope>NUCLEOTIDE SEQUENCE</scope>
    <source>
        <strain evidence="1">CBS 190363</strain>
    </source>
</reference>